<evidence type="ECO:0000256" key="3">
    <source>
        <dbReference type="ARBA" id="ARBA00022475"/>
    </source>
</evidence>
<feature type="signal peptide" evidence="6">
    <location>
        <begin position="1"/>
        <end position="19"/>
    </location>
</feature>
<dbReference type="InterPro" id="IPR044527">
    <property type="entry name" value="NrtA/CpmA_ABC-bd_dom"/>
</dbReference>
<accession>A0ABY4A322</accession>
<dbReference type="SUPFAM" id="SSF53850">
    <property type="entry name" value="Periplasmic binding protein-like II"/>
    <property type="match status" value="1"/>
</dbReference>
<evidence type="ECO:0000256" key="5">
    <source>
        <dbReference type="ARBA" id="ARBA00023136"/>
    </source>
</evidence>
<dbReference type="PANTHER" id="PTHR30024">
    <property type="entry name" value="ALIPHATIC SULFONATES-BINDING PROTEIN-RELATED"/>
    <property type="match status" value="1"/>
</dbReference>
<dbReference type="Pfam" id="PF13379">
    <property type="entry name" value="NMT1_2"/>
    <property type="match status" value="1"/>
</dbReference>
<keyword evidence="5" id="KW-0472">Membrane</keyword>
<evidence type="ECO:0000256" key="2">
    <source>
        <dbReference type="ARBA" id="ARBA00022448"/>
    </source>
</evidence>
<dbReference type="CDD" id="cd13553">
    <property type="entry name" value="PBP2_NrtA_CpmA_like"/>
    <property type="match status" value="1"/>
</dbReference>
<protein>
    <submittedName>
        <fullName evidence="7">ABC transporter substrate-binding protein</fullName>
    </submittedName>
</protein>
<evidence type="ECO:0000256" key="1">
    <source>
        <dbReference type="ARBA" id="ARBA00004308"/>
    </source>
</evidence>
<evidence type="ECO:0000313" key="8">
    <source>
        <dbReference type="Proteomes" id="UP000831532"/>
    </source>
</evidence>
<keyword evidence="6" id="KW-0732">Signal</keyword>
<dbReference type="Proteomes" id="UP000831532">
    <property type="component" value="Chromosome"/>
</dbReference>
<sequence length="330" mass="35470">MLKHTLALALIACASLAHGADQPLRVGWVFAMANAPALIADKKGFYAAEGLNVELRQFGDGPVLQQAVAAGELDIAYVGAPPVYQWASRGLEAKIIAKVNYGQAALLADAASPLKTLADLRGKRLASLPKGSGMDVLLRGFVLREHARLDPDRDLSIVAMPPANMPAALERHVVDAAFTFEPFVSQSLLRGKTRLLLDVNQALPNHPWYVIAALPATLSARPADVVKLLRAHARAVAFLKDHPAEANRLIAGAFKLEPVQTANGATISAEAIVQEARRRLGWSARLEPADLQFIERLMDYSSALGFMGKPVKVADLVDTSFQRRAEQGGN</sequence>
<comment type="subcellular location">
    <subcellularLocation>
        <location evidence="1">Endomembrane system</location>
    </subcellularLocation>
</comment>
<evidence type="ECO:0000256" key="4">
    <source>
        <dbReference type="ARBA" id="ARBA00022519"/>
    </source>
</evidence>
<evidence type="ECO:0000313" key="7">
    <source>
        <dbReference type="EMBL" id="UOD28560.1"/>
    </source>
</evidence>
<reference evidence="7 8" key="1">
    <citation type="submission" date="2020-10" db="EMBL/GenBank/DDBJ databases">
        <title>Genome analysis of Massilia species.</title>
        <authorList>
            <person name="Jung D.-H."/>
        </authorList>
    </citation>
    <scope>NUCLEOTIDE SEQUENCE [LARGE SCALE GENOMIC DNA]</scope>
    <source>
        <strain evidence="8">sipir</strain>
    </source>
</reference>
<keyword evidence="2" id="KW-0813">Transport</keyword>
<dbReference type="Gene3D" id="3.40.190.10">
    <property type="entry name" value="Periplasmic binding protein-like II"/>
    <property type="match status" value="2"/>
</dbReference>
<dbReference type="EMBL" id="CP063361">
    <property type="protein sequence ID" value="UOD28560.1"/>
    <property type="molecule type" value="Genomic_DNA"/>
</dbReference>
<feature type="chain" id="PRO_5047154159" evidence="6">
    <location>
        <begin position="20"/>
        <end position="330"/>
    </location>
</feature>
<keyword evidence="3" id="KW-1003">Cell membrane</keyword>
<keyword evidence="4" id="KW-0997">Cell inner membrane</keyword>
<dbReference type="RefSeq" id="WP_243489710.1">
    <property type="nucleotide sequence ID" value="NZ_CP063361.1"/>
</dbReference>
<keyword evidence="8" id="KW-1185">Reference proteome</keyword>
<proteinExistence type="predicted"/>
<name>A0ABY4A322_9BURK</name>
<organism evidence="7 8">
    <name type="scientific">Massilia violaceinigra</name>
    <dbReference type="NCBI Taxonomy" id="2045208"/>
    <lineage>
        <taxon>Bacteria</taxon>
        <taxon>Pseudomonadati</taxon>
        <taxon>Pseudomonadota</taxon>
        <taxon>Betaproteobacteria</taxon>
        <taxon>Burkholderiales</taxon>
        <taxon>Oxalobacteraceae</taxon>
        <taxon>Telluria group</taxon>
        <taxon>Massilia</taxon>
    </lineage>
</organism>
<gene>
    <name evidence="7" type="ORF">INH39_24385</name>
</gene>
<evidence type="ECO:0000256" key="6">
    <source>
        <dbReference type="SAM" id="SignalP"/>
    </source>
</evidence>